<gene>
    <name evidence="1" type="ORF">BOLC2T07598H</name>
</gene>
<name>A0A3P6DD40_BRAOL</name>
<dbReference type="EMBL" id="LR031874">
    <property type="protein sequence ID" value="VDD21181.1"/>
    <property type="molecule type" value="Genomic_DNA"/>
</dbReference>
<proteinExistence type="predicted"/>
<evidence type="ECO:0000313" key="1">
    <source>
        <dbReference type="EMBL" id="VDD21181.1"/>
    </source>
</evidence>
<protein>
    <submittedName>
        <fullName evidence="1">Uncharacterized protein</fullName>
    </submittedName>
</protein>
<reference evidence="1" key="1">
    <citation type="submission" date="2018-11" db="EMBL/GenBank/DDBJ databases">
        <authorList>
            <consortium name="Genoscope - CEA"/>
            <person name="William W."/>
        </authorList>
    </citation>
    <scope>NUCLEOTIDE SEQUENCE</scope>
</reference>
<sequence>MDRISSCRKEISRWKKSSDLNSHEKILRLKAAYELEHEPC</sequence>
<dbReference type="AlphaFoldDB" id="A0A3P6DD40"/>
<accession>A0A3P6DD40</accession>
<organism evidence="1">
    <name type="scientific">Brassica oleracea</name>
    <name type="common">Wild cabbage</name>
    <dbReference type="NCBI Taxonomy" id="3712"/>
    <lineage>
        <taxon>Eukaryota</taxon>
        <taxon>Viridiplantae</taxon>
        <taxon>Streptophyta</taxon>
        <taxon>Embryophyta</taxon>
        <taxon>Tracheophyta</taxon>
        <taxon>Spermatophyta</taxon>
        <taxon>Magnoliopsida</taxon>
        <taxon>eudicotyledons</taxon>
        <taxon>Gunneridae</taxon>
        <taxon>Pentapetalae</taxon>
        <taxon>rosids</taxon>
        <taxon>malvids</taxon>
        <taxon>Brassicales</taxon>
        <taxon>Brassicaceae</taxon>
        <taxon>Brassiceae</taxon>
        <taxon>Brassica</taxon>
    </lineage>
</organism>